<proteinExistence type="inferred from homology"/>
<dbReference type="PANTHER" id="PTHR47572:SF4">
    <property type="entry name" value="LACTONASE DRP35"/>
    <property type="match status" value="1"/>
</dbReference>
<gene>
    <name evidence="6" type="ORF">DX116_12010</name>
</gene>
<dbReference type="RefSeq" id="WP_119704507.1">
    <property type="nucleotide sequence ID" value="NZ_JBHSOI010000002.1"/>
</dbReference>
<evidence type="ECO:0000259" key="5">
    <source>
        <dbReference type="Pfam" id="PF08450"/>
    </source>
</evidence>
<feature type="binding site" evidence="4">
    <location>
        <position position="149"/>
    </location>
    <ligand>
        <name>a divalent metal cation</name>
        <dbReference type="ChEBI" id="CHEBI:60240"/>
    </ligand>
</feature>
<feature type="binding site" evidence="4">
    <location>
        <position position="117"/>
    </location>
    <ligand>
        <name>substrate</name>
    </ligand>
</feature>
<protein>
    <submittedName>
        <fullName evidence="6">Gluconolactonase</fullName>
    </submittedName>
</protein>
<keyword evidence="2" id="KW-0378">Hydrolase</keyword>
<evidence type="ECO:0000256" key="1">
    <source>
        <dbReference type="ARBA" id="ARBA00008853"/>
    </source>
</evidence>
<dbReference type="EMBL" id="QUBR01000002">
    <property type="protein sequence ID" value="REK69909.1"/>
    <property type="molecule type" value="Genomic_DNA"/>
</dbReference>
<dbReference type="GO" id="GO:0046872">
    <property type="term" value="F:metal ion binding"/>
    <property type="evidence" value="ECO:0007669"/>
    <property type="project" value="UniProtKB-KW"/>
</dbReference>
<reference evidence="6 7" key="1">
    <citation type="submission" date="2018-08" db="EMBL/GenBank/DDBJ databases">
        <title>Aeromicrobium sp. M2KJ-4, whole genome shotgun sequence.</title>
        <authorList>
            <person name="Tuo L."/>
        </authorList>
    </citation>
    <scope>NUCLEOTIDE SEQUENCE [LARGE SCALE GENOMIC DNA]</scope>
    <source>
        <strain evidence="6 7">M2KJ-4</strain>
    </source>
</reference>
<dbReference type="PANTHER" id="PTHR47572">
    <property type="entry name" value="LIPOPROTEIN-RELATED"/>
    <property type="match status" value="1"/>
</dbReference>
<comment type="cofactor">
    <cofactor evidence="4">
        <name>Zn(2+)</name>
        <dbReference type="ChEBI" id="CHEBI:29105"/>
    </cofactor>
    <text evidence="4">Binds 1 divalent metal cation per subunit.</text>
</comment>
<dbReference type="Gene3D" id="2.120.10.30">
    <property type="entry name" value="TolB, C-terminal domain"/>
    <property type="match status" value="1"/>
</dbReference>
<keyword evidence="7" id="KW-1185">Reference proteome</keyword>
<accession>A0A371P1T5</accession>
<dbReference type="PRINTS" id="PR01790">
    <property type="entry name" value="SMP30FAMILY"/>
</dbReference>
<name>A0A371P1T5_9ACTN</name>
<dbReference type="InterPro" id="IPR051262">
    <property type="entry name" value="SMP-30/CGR1_Lactonase"/>
</dbReference>
<comment type="caution">
    <text evidence="6">The sequence shown here is derived from an EMBL/GenBank/DDBJ whole genome shotgun (WGS) entry which is preliminary data.</text>
</comment>
<dbReference type="InterPro" id="IPR011042">
    <property type="entry name" value="6-blade_b-propeller_TolB-like"/>
</dbReference>
<feature type="binding site" evidence="4">
    <location>
        <position position="211"/>
    </location>
    <ligand>
        <name>a divalent metal cation</name>
        <dbReference type="ChEBI" id="CHEBI:60240"/>
    </ligand>
</feature>
<dbReference type="SUPFAM" id="SSF63829">
    <property type="entry name" value="Calcium-dependent phosphotriesterase"/>
    <property type="match status" value="1"/>
</dbReference>
<sequence>MARELTTLVTGGKFYEGPRWHDGQWWVSDFYRRSVFTVTTDGVETHQFDVDEQPSGMGWLPDGSLVVVSMKDRHLVRRAPDGTVGHYADLSSVAGGHVNDMVVDDRGRVYVGNFGFDLMGGAPMGPADLARVDPDGTITVVAEGLHFPNGSVITPDGSTLIVAETTGAGFVAFTITDDGSLVDRRVWASMGDVPDTTDVMEALGSGLPAPDGCTLDAEGHIWFADAVGARVARVAPGGEIVESVPMPDGLGAFACQLGGEDGRTLLICAAPDFFEHSRSVADEAVLLTMQVDVPHAGRP</sequence>
<feature type="binding site" evidence="4">
    <location>
        <position position="16"/>
    </location>
    <ligand>
        <name>a divalent metal cation</name>
        <dbReference type="ChEBI" id="CHEBI:60240"/>
    </ligand>
</feature>
<dbReference type="OrthoDB" id="2633250at2"/>
<feature type="domain" description="SMP-30/Gluconolactonase/LRE-like region" evidence="5">
    <location>
        <begin position="16"/>
        <end position="270"/>
    </location>
</feature>
<organism evidence="6 7">
    <name type="scientific">Aeromicrobium endophyticum</name>
    <dbReference type="NCBI Taxonomy" id="2292704"/>
    <lineage>
        <taxon>Bacteria</taxon>
        <taxon>Bacillati</taxon>
        <taxon>Actinomycetota</taxon>
        <taxon>Actinomycetes</taxon>
        <taxon>Propionibacteriales</taxon>
        <taxon>Nocardioidaceae</taxon>
        <taxon>Aeromicrobium</taxon>
    </lineage>
</organism>
<evidence type="ECO:0000313" key="6">
    <source>
        <dbReference type="EMBL" id="REK69909.1"/>
    </source>
</evidence>
<feature type="binding site" evidence="4">
    <location>
        <position position="99"/>
    </location>
    <ligand>
        <name>substrate</name>
    </ligand>
</feature>
<dbReference type="InterPro" id="IPR013658">
    <property type="entry name" value="SGL"/>
</dbReference>
<evidence type="ECO:0000256" key="4">
    <source>
        <dbReference type="PIRSR" id="PIRSR605511-2"/>
    </source>
</evidence>
<feature type="active site" description="Proton donor/acceptor" evidence="3">
    <location>
        <position position="211"/>
    </location>
</feature>
<keyword evidence="4" id="KW-0479">Metal-binding</keyword>
<evidence type="ECO:0000256" key="2">
    <source>
        <dbReference type="ARBA" id="ARBA00022801"/>
    </source>
</evidence>
<dbReference type="Proteomes" id="UP000265581">
    <property type="component" value="Unassembled WGS sequence"/>
</dbReference>
<dbReference type="InterPro" id="IPR005511">
    <property type="entry name" value="SMP-30"/>
</dbReference>
<keyword evidence="4" id="KW-0862">Zinc</keyword>
<evidence type="ECO:0000313" key="7">
    <source>
        <dbReference type="Proteomes" id="UP000265581"/>
    </source>
</evidence>
<comment type="similarity">
    <text evidence="1">Belongs to the SMP-30/CGR1 family.</text>
</comment>
<dbReference type="GO" id="GO:0016787">
    <property type="term" value="F:hydrolase activity"/>
    <property type="evidence" value="ECO:0007669"/>
    <property type="project" value="UniProtKB-KW"/>
</dbReference>
<dbReference type="AlphaFoldDB" id="A0A371P1T5"/>
<evidence type="ECO:0000256" key="3">
    <source>
        <dbReference type="PIRSR" id="PIRSR605511-1"/>
    </source>
</evidence>
<dbReference type="Pfam" id="PF08450">
    <property type="entry name" value="SGL"/>
    <property type="match status" value="1"/>
</dbReference>